<feature type="compositionally biased region" description="Pro residues" evidence="6">
    <location>
        <begin position="303"/>
        <end position="319"/>
    </location>
</feature>
<feature type="transmembrane region" description="Helical" evidence="7">
    <location>
        <begin position="220"/>
        <end position="251"/>
    </location>
</feature>
<feature type="transmembrane region" description="Helical" evidence="7">
    <location>
        <begin position="258"/>
        <end position="278"/>
    </location>
</feature>
<keyword evidence="8" id="KW-0614">Plasmid</keyword>
<feature type="region of interest" description="Disordered" evidence="6">
    <location>
        <begin position="302"/>
        <end position="326"/>
    </location>
</feature>
<dbReference type="InterPro" id="IPR043428">
    <property type="entry name" value="LivM-like"/>
</dbReference>
<evidence type="ECO:0000256" key="7">
    <source>
        <dbReference type="SAM" id="Phobius"/>
    </source>
</evidence>
<feature type="transmembrane region" description="Helical" evidence="7">
    <location>
        <begin position="90"/>
        <end position="108"/>
    </location>
</feature>
<dbReference type="InterPro" id="IPR001851">
    <property type="entry name" value="ABC_transp_permease"/>
</dbReference>
<dbReference type="AlphaFoldDB" id="I3TT10"/>
<feature type="transmembrane region" description="Helical" evidence="7">
    <location>
        <begin position="190"/>
        <end position="214"/>
    </location>
</feature>
<evidence type="ECO:0000313" key="8">
    <source>
        <dbReference type="EMBL" id="AFK55898.1"/>
    </source>
</evidence>
<feature type="transmembrane region" description="Helical" evidence="7">
    <location>
        <begin position="139"/>
        <end position="159"/>
    </location>
</feature>
<accession>I3TT10</accession>
<keyword evidence="4 7" id="KW-1133">Transmembrane helix</keyword>
<dbReference type="GO" id="GO:0005886">
    <property type="term" value="C:plasma membrane"/>
    <property type="evidence" value="ECO:0007669"/>
    <property type="project" value="UniProtKB-SubCell"/>
</dbReference>
<evidence type="ECO:0000256" key="6">
    <source>
        <dbReference type="SAM" id="MobiDB-lite"/>
    </source>
</evidence>
<dbReference type="Pfam" id="PF02653">
    <property type="entry name" value="BPD_transp_2"/>
    <property type="match status" value="1"/>
</dbReference>
<protein>
    <submittedName>
        <fullName evidence="8">ABC transporter permease protein</fullName>
    </submittedName>
</protein>
<keyword evidence="5 7" id="KW-0472">Membrane</keyword>
<dbReference type="PATRIC" id="fig|1110502.3.peg.4146"/>
<evidence type="ECO:0000256" key="5">
    <source>
        <dbReference type="ARBA" id="ARBA00023136"/>
    </source>
</evidence>
<feature type="transmembrane region" description="Helical" evidence="7">
    <location>
        <begin position="6"/>
        <end position="31"/>
    </location>
</feature>
<dbReference type="PANTHER" id="PTHR30482">
    <property type="entry name" value="HIGH-AFFINITY BRANCHED-CHAIN AMINO ACID TRANSPORT SYSTEM PERMEASE"/>
    <property type="match status" value="1"/>
</dbReference>
<keyword evidence="2" id="KW-1003">Cell membrane</keyword>
<dbReference type="KEGG" id="tmo:TMO_a0495"/>
<dbReference type="GO" id="GO:0015658">
    <property type="term" value="F:branched-chain amino acid transmembrane transporter activity"/>
    <property type="evidence" value="ECO:0007669"/>
    <property type="project" value="InterPro"/>
</dbReference>
<sequence>MLPWCLAGFQIFQATQILIYAIAILGLNLLIGYSGQISLGHGAFYAIGAYGTAILMMQGAWPWWAAIPAAAAMAFVAGMVLGLPALRLEGHYLALATFALAIAVPQLLKHETLESWTGGVAGLYVTRPEPPAWIDPDRWIYYLALLAAVLAFLATRNLLAGRIGRALTAIRDNPLAAEAMGINIHLYKCAAFGISALLTGLAGGVSALAIEFVAPESFSVYLSVFLLVGLVVGGVGAIPGGVLGAAFIVLAPNLATQISTAATGVIFGVFVVVFMYALPEGCWGLITRGWRRLAGRHGASHPIPLPVPPGKPAPLPRSAPPRDGRG</sequence>
<gene>
    <name evidence="8" type="primary">livM</name>
    <name evidence="8" type="ordered locus">TMO_a0495</name>
</gene>
<dbReference type="PANTHER" id="PTHR30482:SF20">
    <property type="entry name" value="HIGH-AFFINITY BRANCHED-CHAIN AMINO ACID TRANSPORT SYSTEM PERMEASE PROTEIN LIVM"/>
    <property type="match status" value="1"/>
</dbReference>
<comment type="subcellular location">
    <subcellularLocation>
        <location evidence="1">Cell membrane</location>
        <topology evidence="1">Multi-pass membrane protein</topology>
    </subcellularLocation>
</comment>
<dbReference type="EMBL" id="CP003237">
    <property type="protein sequence ID" value="AFK55898.1"/>
    <property type="molecule type" value="Genomic_DNA"/>
</dbReference>
<evidence type="ECO:0000313" key="9">
    <source>
        <dbReference type="Proteomes" id="UP000005258"/>
    </source>
</evidence>
<name>I3TT10_TISMK</name>
<reference evidence="8 9" key="1">
    <citation type="journal article" date="2012" name="J. Am. Chem. Soc.">
        <title>Bacterial biosynthesis and maturation of the didemnin anti-cancer agents.</title>
        <authorList>
            <person name="Xu Y."/>
            <person name="Kersten R.D."/>
            <person name="Nam S.J."/>
            <person name="Lu L."/>
            <person name="Al-Suwailem A.M."/>
            <person name="Zheng H."/>
            <person name="Fenical W."/>
            <person name="Dorrestein P.C."/>
            <person name="Moore B.S."/>
            <person name="Qian P.Y."/>
        </authorList>
    </citation>
    <scope>NUCLEOTIDE SEQUENCE [LARGE SCALE GENOMIC DNA]</scope>
    <source>
        <strain evidence="8 9">KA081020-065</strain>
    </source>
</reference>
<dbReference type="HOGENOM" id="CLU_031365_2_1_5"/>
<proteinExistence type="predicted"/>
<feature type="transmembrane region" description="Helical" evidence="7">
    <location>
        <begin position="63"/>
        <end position="83"/>
    </location>
</feature>
<dbReference type="Proteomes" id="UP000005258">
    <property type="component" value="Plasmid pTM1"/>
</dbReference>
<keyword evidence="3 7" id="KW-0812">Transmembrane</keyword>
<dbReference type="RefSeq" id="WP_014747575.1">
    <property type="nucleotide sequence ID" value="NC_017957.2"/>
</dbReference>
<keyword evidence="9" id="KW-1185">Reference proteome</keyword>
<organism evidence="8 9">
    <name type="scientific">Tistrella mobilis (strain KA081020-065)</name>
    <dbReference type="NCBI Taxonomy" id="1110502"/>
    <lineage>
        <taxon>Bacteria</taxon>
        <taxon>Pseudomonadati</taxon>
        <taxon>Pseudomonadota</taxon>
        <taxon>Alphaproteobacteria</taxon>
        <taxon>Geminicoccales</taxon>
        <taxon>Geminicoccaceae</taxon>
        <taxon>Tistrella</taxon>
    </lineage>
</organism>
<evidence type="ECO:0000256" key="2">
    <source>
        <dbReference type="ARBA" id="ARBA00022475"/>
    </source>
</evidence>
<evidence type="ECO:0000256" key="1">
    <source>
        <dbReference type="ARBA" id="ARBA00004651"/>
    </source>
</evidence>
<evidence type="ECO:0000256" key="3">
    <source>
        <dbReference type="ARBA" id="ARBA00022692"/>
    </source>
</evidence>
<evidence type="ECO:0000256" key="4">
    <source>
        <dbReference type="ARBA" id="ARBA00022989"/>
    </source>
</evidence>
<geneLocation type="plasmid" evidence="8 9">
    <name>pTM1</name>
</geneLocation>
<dbReference type="CDD" id="cd06581">
    <property type="entry name" value="TM_PBP1_LivM_like"/>
    <property type="match status" value="1"/>
</dbReference>
<feature type="transmembrane region" description="Helical" evidence="7">
    <location>
        <begin position="38"/>
        <end position="57"/>
    </location>
</feature>